<dbReference type="InterPro" id="IPR029229">
    <property type="entry name" value="Alkyl_sulf_C"/>
</dbReference>
<comment type="caution">
    <text evidence="6">The sequence shown here is derived from an EMBL/GenBank/DDBJ whole genome shotgun (WGS) entry which is preliminary data.</text>
</comment>
<keyword evidence="7" id="KW-1185">Reference proteome</keyword>
<dbReference type="Gene3D" id="3.60.15.30">
    <property type="entry name" value="Metallo-beta-lactamase domain"/>
    <property type="match status" value="1"/>
</dbReference>
<name>A0ABR3YI63_9PEZI</name>
<dbReference type="SMART" id="SM00849">
    <property type="entry name" value="Lactamase_B"/>
    <property type="match status" value="1"/>
</dbReference>
<dbReference type="Proteomes" id="UP001583186">
    <property type="component" value="Unassembled WGS sequence"/>
</dbReference>
<dbReference type="Gene3D" id="2.170.270.10">
    <property type="entry name" value="SET domain"/>
    <property type="match status" value="1"/>
</dbReference>
<reference evidence="6 7" key="1">
    <citation type="journal article" date="2024" name="IMA Fungus">
        <title>IMA Genome - F19 : A genome assembly and annotation guide to empower mycologists, including annotated draft genome sequences of Ceratocystis pirilliformis, Diaporthe australafricana, Fusarium ophioides, Paecilomyces lecythidis, and Sporothrix stenoceras.</title>
        <authorList>
            <person name="Aylward J."/>
            <person name="Wilson A.M."/>
            <person name="Visagie C.M."/>
            <person name="Spraker J."/>
            <person name="Barnes I."/>
            <person name="Buitendag C."/>
            <person name="Ceriani C."/>
            <person name="Del Mar Angel L."/>
            <person name="du Plessis D."/>
            <person name="Fuchs T."/>
            <person name="Gasser K."/>
            <person name="Kramer D."/>
            <person name="Li W."/>
            <person name="Munsamy K."/>
            <person name="Piso A."/>
            <person name="Price J.L."/>
            <person name="Sonnekus B."/>
            <person name="Thomas C."/>
            <person name="van der Nest A."/>
            <person name="van Dijk A."/>
            <person name="van Heerden A."/>
            <person name="van Vuuren N."/>
            <person name="Yilmaz N."/>
            <person name="Duong T.A."/>
            <person name="van der Merwe N.A."/>
            <person name="Wingfield M.J."/>
            <person name="Wingfield B.D."/>
        </authorList>
    </citation>
    <scope>NUCLEOTIDE SEQUENCE [LARGE SCALE GENOMIC DNA]</scope>
    <source>
        <strain evidence="6 7">CMW 5346</strain>
    </source>
</reference>
<organism evidence="6 7">
    <name type="scientific">Sporothrix stenoceras</name>
    <dbReference type="NCBI Taxonomy" id="5173"/>
    <lineage>
        <taxon>Eukaryota</taxon>
        <taxon>Fungi</taxon>
        <taxon>Dikarya</taxon>
        <taxon>Ascomycota</taxon>
        <taxon>Pezizomycotina</taxon>
        <taxon>Sordariomycetes</taxon>
        <taxon>Sordariomycetidae</taxon>
        <taxon>Ophiostomatales</taxon>
        <taxon>Ophiostomataceae</taxon>
        <taxon>Sporothrix</taxon>
    </lineage>
</organism>
<dbReference type="Gene3D" id="3.30.1050.10">
    <property type="entry name" value="SCP2 sterol-binding domain"/>
    <property type="match status" value="1"/>
</dbReference>
<comment type="similarity">
    <text evidence="4">Belongs to the metallo-beta-lactamase superfamily. Type III sulfatase family.</text>
</comment>
<evidence type="ECO:0000256" key="3">
    <source>
        <dbReference type="ARBA" id="ARBA00022833"/>
    </source>
</evidence>
<dbReference type="Pfam" id="PF14863">
    <property type="entry name" value="Alkyl_sulf_dimr"/>
    <property type="match status" value="1"/>
</dbReference>
<keyword evidence="2" id="KW-0378">Hydrolase</keyword>
<evidence type="ECO:0000256" key="2">
    <source>
        <dbReference type="ARBA" id="ARBA00022801"/>
    </source>
</evidence>
<dbReference type="InterPro" id="IPR036527">
    <property type="entry name" value="SCP2_sterol-bd_dom_sf"/>
</dbReference>
<dbReference type="InterPro" id="IPR036866">
    <property type="entry name" value="RibonucZ/Hydroxyglut_hydro"/>
</dbReference>
<accession>A0ABR3YI63</accession>
<gene>
    <name evidence="6" type="ORF">Sste5346_010205</name>
</gene>
<dbReference type="InterPro" id="IPR046341">
    <property type="entry name" value="SET_dom_sf"/>
</dbReference>
<feature type="domain" description="Metallo-beta-lactamase" evidence="5">
    <location>
        <begin position="84"/>
        <end position="311"/>
    </location>
</feature>
<dbReference type="CDD" id="cd07710">
    <property type="entry name" value="arylsulfatase_Sdsa1-like_MBL-fold"/>
    <property type="match status" value="1"/>
</dbReference>
<dbReference type="InterPro" id="IPR001279">
    <property type="entry name" value="Metallo-B-lactamas"/>
</dbReference>
<protein>
    <recommendedName>
        <fullName evidence="5">Metallo-beta-lactamase domain-containing protein</fullName>
    </recommendedName>
</protein>
<dbReference type="InterPro" id="IPR038536">
    <property type="entry name" value="Alkyl/aryl-sulf_dimr_sf"/>
</dbReference>
<evidence type="ECO:0000259" key="5">
    <source>
        <dbReference type="SMART" id="SM00849"/>
    </source>
</evidence>
<dbReference type="InterPro" id="IPR044097">
    <property type="entry name" value="Bds1/SdsA1_MBL-fold"/>
</dbReference>
<dbReference type="Gene3D" id="1.25.40.880">
    <property type="entry name" value="Alkyl sulfatase, dimerisation domain"/>
    <property type="match status" value="1"/>
</dbReference>
<evidence type="ECO:0000313" key="7">
    <source>
        <dbReference type="Proteomes" id="UP001583186"/>
    </source>
</evidence>
<dbReference type="Pfam" id="PF00753">
    <property type="entry name" value="Lactamase_B"/>
    <property type="match status" value="1"/>
</dbReference>
<proteinExistence type="inferred from homology"/>
<dbReference type="PANTHER" id="PTHR43223:SF1">
    <property type="entry name" value="ALKYL_ARYL-SULFATASE BDS1"/>
    <property type="match status" value="1"/>
</dbReference>
<dbReference type="PANTHER" id="PTHR43223">
    <property type="entry name" value="ALKYL/ARYL-SULFATASE"/>
    <property type="match status" value="1"/>
</dbReference>
<evidence type="ECO:0000256" key="4">
    <source>
        <dbReference type="ARBA" id="ARBA00033751"/>
    </source>
</evidence>
<dbReference type="InterPro" id="IPR029228">
    <property type="entry name" value="Alkyl_sulf_dimr"/>
</dbReference>
<dbReference type="InterPro" id="IPR052195">
    <property type="entry name" value="Bact_Alkyl/Aryl-Sulfatase"/>
</dbReference>
<dbReference type="EMBL" id="JAWCUI010000119">
    <property type="protein sequence ID" value="KAL1887456.1"/>
    <property type="molecule type" value="Genomic_DNA"/>
</dbReference>
<dbReference type="SUPFAM" id="SSF55718">
    <property type="entry name" value="SCP-like"/>
    <property type="match status" value="1"/>
</dbReference>
<dbReference type="Pfam" id="PF14864">
    <property type="entry name" value="Alkyl_sulf_C"/>
    <property type="match status" value="1"/>
</dbReference>
<sequence>MAEPSFEDTRDFRDADRGFIAALTPGVIKNDAGRVVWDIDAYDFMKGECPSTAHPHLWRQGQLNAKQGLFEVAPGIYQVRALDLSNMTIMEGKEGLLIIDPLISCECAAAGLALYREHRGKVDPSARTRRVTGMIYSHSHGDHYMGAGGVVTPEEIGSFPIIAPDGFIEAVMSESILAGPAMRRRGAMMYGNALPRGPTGQIGTGLGMGSSTGTTSLIPPDVLIKETGEELTVDGIRIVFQMVPGSEAPAEINFWFPDLRALCIPETATNCMHNIVTLRGAQVRDAKAWSGYLDEAIAMFGAGSDVMFGSHNWPTWTSDGLVTRLSEQRDLYGFLHDQTVRQMNLGKTGIEIAETMVLPPALSRAWHCRGFYGSLSHNVKGIYQKYMTWFDGNPAHLWQYPPKEEGARYVECFGGVEPLCTKAEEFMARGDHRFAVTLLAHATASLGEGKENPAVPLLADCFEKLGFGAENTTWRNFYLTASQRLRTGTASGMVAGGTTPLGPNLSVDQLLEILAVQLDGDRAGVREVPFAIDFAVTNATSTGAQAWRVLVSNGALTRRLLTASTSDKADLLMELTREQLLDVLRGKDVQVAKQEGNAAVLTELLDLVSETLSIIPHYQAIDTVPNPNSTDPMEVAVTQIKAERDTNLAAVKASLHEADTRRYSNDGKSAWWREEKMFASNAFSIQMNDFAYKALFPTASVKPNLVLSLDPKAMTIAFWARRDIRECEELTISYIEASNAGSFHARKALLHQRFGFACQCASCTNGHKTAIAVSDARRPSKLELALQRLLLTRDLYTEEGLCRQSTFRNEETGEVVADAFGPPSFNRQMGLALWRTESFVDALLYLRAAIAEHK</sequence>
<evidence type="ECO:0000313" key="6">
    <source>
        <dbReference type="EMBL" id="KAL1887456.1"/>
    </source>
</evidence>
<dbReference type="SUPFAM" id="SSF56281">
    <property type="entry name" value="Metallo-hydrolase/oxidoreductase"/>
    <property type="match status" value="1"/>
</dbReference>
<evidence type="ECO:0000256" key="1">
    <source>
        <dbReference type="ARBA" id="ARBA00022723"/>
    </source>
</evidence>
<keyword evidence="3" id="KW-0862">Zinc</keyword>
<dbReference type="SUPFAM" id="SSF82199">
    <property type="entry name" value="SET domain"/>
    <property type="match status" value="1"/>
</dbReference>
<keyword evidence="1" id="KW-0479">Metal-binding</keyword>